<dbReference type="InterPro" id="IPR013830">
    <property type="entry name" value="SGNH_hydro"/>
</dbReference>
<dbReference type="InterPro" id="IPR036514">
    <property type="entry name" value="SGNH_hydro_sf"/>
</dbReference>
<dbReference type="InterPro" id="IPR051532">
    <property type="entry name" value="Ester_Hydrolysis_Enzymes"/>
</dbReference>
<dbReference type="PANTHER" id="PTHR30383">
    <property type="entry name" value="THIOESTERASE 1/PROTEASE 1/LYSOPHOSPHOLIPASE L1"/>
    <property type="match status" value="1"/>
</dbReference>
<evidence type="ECO:0000313" key="3">
    <source>
        <dbReference type="Proteomes" id="UP000199403"/>
    </source>
</evidence>
<dbReference type="STRING" id="1416801.SAMN05192553_103226"/>
<feature type="domain" description="SGNH hydrolase-type esterase" evidence="1">
    <location>
        <begin position="35"/>
        <end position="223"/>
    </location>
</feature>
<dbReference type="CDD" id="cd01834">
    <property type="entry name" value="SGNH_hydrolase_like_2"/>
    <property type="match status" value="1"/>
</dbReference>
<dbReference type="SUPFAM" id="SSF52266">
    <property type="entry name" value="SGNH hydrolase"/>
    <property type="match status" value="1"/>
</dbReference>
<evidence type="ECO:0000259" key="1">
    <source>
        <dbReference type="Pfam" id="PF13472"/>
    </source>
</evidence>
<name>A0A1H6XS98_9BACT</name>
<accession>A0A1H6XS98</accession>
<dbReference type="Proteomes" id="UP000199403">
    <property type="component" value="Unassembled WGS sequence"/>
</dbReference>
<sequence length="308" mass="34275">MISKAILSIACYFLLLPLGAQTPYSIPSSAKKILFLGNSITYAGQYLTYAETYLRLMHPDRDWEFFNLGLPSETVAGLSEEGHAGGAFPRPDLHHRLDAVLEAVAPDLIFSCYGMNDGIYLPFDESRFAAYKAGQQKLQEKAEALGISIIHLTPPVFDPSKDPAYAVVLDIYASWMVSQRYTAGWSVIDLHWPMRKFLEDRREADPDFALARDAIHPAEQGHWLMAKSLLEGIGESRYLEAELPDSAFAAIAHGQDLLPLVRKKQELARDAWLTHTGHKRPGLPEGLPLEQALSESEALLQTISDLLD</sequence>
<dbReference type="Gene3D" id="3.40.50.1110">
    <property type="entry name" value="SGNH hydrolase"/>
    <property type="match status" value="1"/>
</dbReference>
<dbReference type="RefSeq" id="WP_092173446.1">
    <property type="nucleotide sequence ID" value="NZ_FNZH01000003.1"/>
</dbReference>
<dbReference type="PANTHER" id="PTHR30383:SF5">
    <property type="entry name" value="SGNH HYDROLASE-TYPE ESTERASE DOMAIN-CONTAINING PROTEIN"/>
    <property type="match status" value="1"/>
</dbReference>
<proteinExistence type="predicted"/>
<organism evidence="2 3">
    <name type="scientific">Cyclobacterium xiamenense</name>
    <dbReference type="NCBI Taxonomy" id="1297121"/>
    <lineage>
        <taxon>Bacteria</taxon>
        <taxon>Pseudomonadati</taxon>
        <taxon>Bacteroidota</taxon>
        <taxon>Cytophagia</taxon>
        <taxon>Cytophagales</taxon>
        <taxon>Cyclobacteriaceae</taxon>
        <taxon>Cyclobacterium</taxon>
    </lineage>
</organism>
<dbReference type="GO" id="GO:0004622">
    <property type="term" value="F:phosphatidylcholine lysophospholipase activity"/>
    <property type="evidence" value="ECO:0007669"/>
    <property type="project" value="TreeGrafter"/>
</dbReference>
<dbReference type="EMBL" id="FNZH01000003">
    <property type="protein sequence ID" value="SEJ31933.1"/>
    <property type="molecule type" value="Genomic_DNA"/>
</dbReference>
<reference evidence="3" key="1">
    <citation type="submission" date="2016-10" db="EMBL/GenBank/DDBJ databases">
        <authorList>
            <person name="Varghese N."/>
            <person name="Submissions S."/>
        </authorList>
    </citation>
    <scope>NUCLEOTIDE SEQUENCE [LARGE SCALE GENOMIC DNA]</scope>
    <source>
        <strain evidence="3">IBRC-M 10761</strain>
    </source>
</reference>
<gene>
    <name evidence="2" type="ORF">SAMN05192553_103226</name>
</gene>
<dbReference type="OrthoDB" id="9774205at2"/>
<keyword evidence="3" id="KW-1185">Reference proteome</keyword>
<dbReference type="AlphaFoldDB" id="A0A1H6XS98"/>
<protein>
    <submittedName>
        <fullName evidence="2">Lysophospholipase L1</fullName>
    </submittedName>
</protein>
<dbReference type="Pfam" id="PF13472">
    <property type="entry name" value="Lipase_GDSL_2"/>
    <property type="match status" value="1"/>
</dbReference>
<evidence type="ECO:0000313" key="2">
    <source>
        <dbReference type="EMBL" id="SEJ31933.1"/>
    </source>
</evidence>